<protein>
    <submittedName>
        <fullName evidence="1">Uncharacterized protein</fullName>
    </submittedName>
</protein>
<comment type="caution">
    <text evidence="1">The sequence shown here is derived from an EMBL/GenBank/DDBJ whole genome shotgun (WGS) entry which is preliminary data.</text>
</comment>
<evidence type="ECO:0000313" key="1">
    <source>
        <dbReference type="EMBL" id="RNA17631.1"/>
    </source>
</evidence>
<dbReference type="Proteomes" id="UP000276133">
    <property type="component" value="Unassembled WGS sequence"/>
</dbReference>
<reference evidence="1 2" key="1">
    <citation type="journal article" date="2018" name="Sci. Rep.">
        <title>Genomic signatures of local adaptation to the degree of environmental predictability in rotifers.</title>
        <authorList>
            <person name="Franch-Gras L."/>
            <person name="Hahn C."/>
            <person name="Garcia-Roger E.M."/>
            <person name="Carmona M.J."/>
            <person name="Serra M."/>
            <person name="Gomez A."/>
        </authorList>
    </citation>
    <scope>NUCLEOTIDE SEQUENCE [LARGE SCALE GENOMIC DNA]</scope>
    <source>
        <strain evidence="1">HYR1</strain>
    </source>
</reference>
<accession>A0A3M7R2P5</accession>
<sequence>MINFFHQPCCPDGDKAASVAKGMKRKFLQNIFIETDENDLPYVPKRIRNNRRIVYKDPTIEENNPFLSNENNN</sequence>
<keyword evidence="2" id="KW-1185">Reference proteome</keyword>
<organism evidence="1 2">
    <name type="scientific">Brachionus plicatilis</name>
    <name type="common">Marine rotifer</name>
    <name type="synonym">Brachionus muelleri</name>
    <dbReference type="NCBI Taxonomy" id="10195"/>
    <lineage>
        <taxon>Eukaryota</taxon>
        <taxon>Metazoa</taxon>
        <taxon>Spiralia</taxon>
        <taxon>Gnathifera</taxon>
        <taxon>Rotifera</taxon>
        <taxon>Eurotatoria</taxon>
        <taxon>Monogononta</taxon>
        <taxon>Pseudotrocha</taxon>
        <taxon>Ploima</taxon>
        <taxon>Brachionidae</taxon>
        <taxon>Brachionus</taxon>
    </lineage>
</organism>
<dbReference type="OrthoDB" id="10046738at2759"/>
<proteinExistence type="predicted"/>
<dbReference type="EMBL" id="REGN01004413">
    <property type="protein sequence ID" value="RNA17631.1"/>
    <property type="molecule type" value="Genomic_DNA"/>
</dbReference>
<gene>
    <name evidence="1" type="ORF">BpHYR1_015418</name>
</gene>
<evidence type="ECO:0000313" key="2">
    <source>
        <dbReference type="Proteomes" id="UP000276133"/>
    </source>
</evidence>
<dbReference type="AlphaFoldDB" id="A0A3M7R2P5"/>
<name>A0A3M7R2P5_BRAPC</name>